<keyword evidence="2" id="KW-0812">Transmembrane</keyword>
<accession>A0AAV6LBE9</accession>
<organism evidence="3 4">
    <name type="scientific">Rhododendron griersonianum</name>
    <dbReference type="NCBI Taxonomy" id="479676"/>
    <lineage>
        <taxon>Eukaryota</taxon>
        <taxon>Viridiplantae</taxon>
        <taxon>Streptophyta</taxon>
        <taxon>Embryophyta</taxon>
        <taxon>Tracheophyta</taxon>
        <taxon>Spermatophyta</taxon>
        <taxon>Magnoliopsida</taxon>
        <taxon>eudicotyledons</taxon>
        <taxon>Gunneridae</taxon>
        <taxon>Pentapetalae</taxon>
        <taxon>asterids</taxon>
        <taxon>Ericales</taxon>
        <taxon>Ericaceae</taxon>
        <taxon>Ericoideae</taxon>
        <taxon>Rhodoreae</taxon>
        <taxon>Rhododendron</taxon>
    </lineage>
</organism>
<protein>
    <submittedName>
        <fullName evidence="3">Uncharacterized protein</fullName>
    </submittedName>
</protein>
<keyword evidence="2" id="KW-1133">Transmembrane helix</keyword>
<sequence>MLKSLKAHGPPLIIIKPWILGLGLSAPSKPLSPSRSEVGLSVIFNRLLNLKRKAFNDIEPASSQKKPNLLIEASSPSLSSEVSGETIQSFHLQGEVREISNGCQRGRGRNGRGGKSARGRRRGHPTVAVVEMELVEVPISQSSGPLRRIDEAEKDFGKEEDLGDLGLMFCFALHTVVLLFCTDVLFCCGLAIVCHLDASVIYIFNDLYTAVL</sequence>
<evidence type="ECO:0000256" key="2">
    <source>
        <dbReference type="SAM" id="Phobius"/>
    </source>
</evidence>
<dbReference type="Proteomes" id="UP000823749">
    <property type="component" value="Chromosome 2"/>
</dbReference>
<feature type="region of interest" description="Disordered" evidence="1">
    <location>
        <begin position="102"/>
        <end position="122"/>
    </location>
</feature>
<keyword evidence="4" id="KW-1185">Reference proteome</keyword>
<evidence type="ECO:0000313" key="4">
    <source>
        <dbReference type="Proteomes" id="UP000823749"/>
    </source>
</evidence>
<comment type="caution">
    <text evidence="3">The sequence shown here is derived from an EMBL/GenBank/DDBJ whole genome shotgun (WGS) entry which is preliminary data.</text>
</comment>
<feature type="compositionally biased region" description="Basic residues" evidence="1">
    <location>
        <begin position="106"/>
        <end position="122"/>
    </location>
</feature>
<reference evidence="3" key="1">
    <citation type="submission" date="2020-08" db="EMBL/GenBank/DDBJ databases">
        <title>Plant Genome Project.</title>
        <authorList>
            <person name="Zhang R.-G."/>
        </authorList>
    </citation>
    <scope>NUCLEOTIDE SEQUENCE</scope>
    <source>
        <strain evidence="3">WSP0</strain>
        <tissue evidence="3">Leaf</tissue>
    </source>
</reference>
<gene>
    <name evidence="3" type="ORF">RHGRI_005214</name>
</gene>
<dbReference type="AlphaFoldDB" id="A0AAV6LBE9"/>
<keyword evidence="2" id="KW-0472">Membrane</keyword>
<proteinExistence type="predicted"/>
<evidence type="ECO:0000313" key="3">
    <source>
        <dbReference type="EMBL" id="KAG5562403.1"/>
    </source>
</evidence>
<name>A0AAV6LBE9_9ERIC</name>
<dbReference type="EMBL" id="JACTNZ010000002">
    <property type="protein sequence ID" value="KAG5562403.1"/>
    <property type="molecule type" value="Genomic_DNA"/>
</dbReference>
<evidence type="ECO:0000256" key="1">
    <source>
        <dbReference type="SAM" id="MobiDB-lite"/>
    </source>
</evidence>
<feature type="transmembrane region" description="Helical" evidence="2">
    <location>
        <begin position="176"/>
        <end position="204"/>
    </location>
</feature>